<accession>A0A8H3I3E7</accession>
<proteinExistence type="predicted"/>
<keyword evidence="3" id="KW-1185">Reference proteome</keyword>
<dbReference type="AlphaFoldDB" id="A0A8H3I3E7"/>
<evidence type="ECO:0000313" key="2">
    <source>
        <dbReference type="EMBL" id="CAF9905800.1"/>
    </source>
</evidence>
<name>A0A8H3I3E7_9LECA</name>
<evidence type="ECO:0000313" key="3">
    <source>
        <dbReference type="Proteomes" id="UP000664534"/>
    </source>
</evidence>
<dbReference type="Proteomes" id="UP000664534">
    <property type="component" value="Unassembled WGS sequence"/>
</dbReference>
<evidence type="ECO:0000256" key="1">
    <source>
        <dbReference type="SAM" id="MobiDB-lite"/>
    </source>
</evidence>
<comment type="caution">
    <text evidence="2">The sequence shown here is derived from an EMBL/GenBank/DDBJ whole genome shotgun (WGS) entry which is preliminary data.</text>
</comment>
<reference evidence="2" key="1">
    <citation type="submission" date="2021-03" db="EMBL/GenBank/DDBJ databases">
        <authorList>
            <person name="Tagirdzhanova G."/>
        </authorList>
    </citation>
    <scope>NUCLEOTIDE SEQUENCE</scope>
</reference>
<feature type="compositionally biased region" description="Basic and acidic residues" evidence="1">
    <location>
        <begin position="55"/>
        <end position="64"/>
    </location>
</feature>
<protein>
    <submittedName>
        <fullName evidence="2">Uncharacterized protein</fullName>
    </submittedName>
</protein>
<gene>
    <name evidence="2" type="ORF">IMSHALPRED_003980</name>
</gene>
<sequence>MTKQRESQEIVSKTLLLSTGWTHVSMPPRIGPNGAVVKPSSSTNDQRTARTVARKIIDLTRDSTDDASETSQGEESAAEEESEDAPERYNRRSSGGREQQNSGIGMQGRTSGAGQATAGRPRTNDQQGVVRRGEQYIMEDSFVVTSLHHRPWGAGDDNATIGMFATEEEAKIAAEMHFKRVASGADGWESEWRQRPGDGMRQLCGVREEGEKDTERYTASIKWFQKKRPIAVQPIVPSAPEPKIKIVKPRHVYVVKQEQRENVGEDDPRGFNDDLGDLKALTIHGIYVDLDTANESAREIYDGIVEDLDDEAETITDTLRHGMATIVVENHMEMTTYAISVEKRSLR</sequence>
<dbReference type="OrthoDB" id="10424638at2759"/>
<dbReference type="EMBL" id="CAJPDT010000002">
    <property type="protein sequence ID" value="CAF9905800.1"/>
    <property type="molecule type" value="Genomic_DNA"/>
</dbReference>
<organism evidence="2 3">
    <name type="scientific">Imshaugia aleurites</name>
    <dbReference type="NCBI Taxonomy" id="172621"/>
    <lineage>
        <taxon>Eukaryota</taxon>
        <taxon>Fungi</taxon>
        <taxon>Dikarya</taxon>
        <taxon>Ascomycota</taxon>
        <taxon>Pezizomycotina</taxon>
        <taxon>Lecanoromycetes</taxon>
        <taxon>OSLEUM clade</taxon>
        <taxon>Lecanoromycetidae</taxon>
        <taxon>Lecanorales</taxon>
        <taxon>Lecanorineae</taxon>
        <taxon>Parmeliaceae</taxon>
        <taxon>Imshaugia</taxon>
    </lineage>
</organism>
<feature type="region of interest" description="Disordered" evidence="1">
    <location>
        <begin position="22"/>
        <end position="130"/>
    </location>
</feature>
<feature type="compositionally biased region" description="Polar residues" evidence="1">
    <location>
        <begin position="92"/>
        <end position="114"/>
    </location>
</feature>